<evidence type="ECO:0000256" key="1">
    <source>
        <dbReference type="SAM" id="MobiDB-lite"/>
    </source>
</evidence>
<dbReference type="EMBL" id="CACVKT020000226">
    <property type="protein sequence ID" value="CAC5357725.1"/>
    <property type="molecule type" value="Genomic_DNA"/>
</dbReference>
<dbReference type="Proteomes" id="UP000507470">
    <property type="component" value="Unassembled WGS sequence"/>
</dbReference>
<organism evidence="2 3">
    <name type="scientific">Mytilus coruscus</name>
    <name type="common">Sea mussel</name>
    <dbReference type="NCBI Taxonomy" id="42192"/>
    <lineage>
        <taxon>Eukaryota</taxon>
        <taxon>Metazoa</taxon>
        <taxon>Spiralia</taxon>
        <taxon>Lophotrochozoa</taxon>
        <taxon>Mollusca</taxon>
        <taxon>Bivalvia</taxon>
        <taxon>Autobranchia</taxon>
        <taxon>Pteriomorphia</taxon>
        <taxon>Mytilida</taxon>
        <taxon>Mytiloidea</taxon>
        <taxon>Mytilidae</taxon>
        <taxon>Mytilinae</taxon>
        <taxon>Mytilus</taxon>
    </lineage>
</organism>
<name>A0A6J7ZWJ7_MYTCO</name>
<reference evidence="2 3" key="1">
    <citation type="submission" date="2020-06" db="EMBL/GenBank/DDBJ databases">
        <authorList>
            <person name="Li R."/>
            <person name="Bekaert M."/>
        </authorList>
    </citation>
    <scope>NUCLEOTIDE SEQUENCE [LARGE SCALE GENOMIC DNA]</scope>
    <source>
        <strain evidence="3">wild</strain>
    </source>
</reference>
<dbReference type="OrthoDB" id="6201957at2759"/>
<proteinExistence type="predicted"/>
<feature type="region of interest" description="Disordered" evidence="1">
    <location>
        <begin position="1"/>
        <end position="21"/>
    </location>
</feature>
<keyword evidence="3" id="KW-1185">Reference proteome</keyword>
<evidence type="ECO:0000313" key="2">
    <source>
        <dbReference type="EMBL" id="CAC5357725.1"/>
    </source>
</evidence>
<feature type="compositionally biased region" description="Basic residues" evidence="1">
    <location>
        <begin position="1"/>
        <end position="10"/>
    </location>
</feature>
<accession>A0A6J7ZWJ7</accession>
<evidence type="ECO:0000313" key="3">
    <source>
        <dbReference type="Proteomes" id="UP000507470"/>
    </source>
</evidence>
<dbReference type="AlphaFoldDB" id="A0A6J7ZWJ7"/>
<feature type="compositionally biased region" description="Polar residues" evidence="1">
    <location>
        <begin position="12"/>
        <end position="21"/>
    </location>
</feature>
<sequence>MYNLRNRYRRPQGSNSLDRGITTSSRIPTWSVASTNIDTFSFGNAISDNFLDSNQAISLNQGEISSSSSPFLSTGNNTERNITYRFEQNASSLDNFSLSLPRNSIQREVSTNPFLFPTQSKSDSAIATMTRAKSCESEEMRQELEAFRNENLQMKKNAQHFPQIEPDHEISSQNRHANVPQSTALLHQNVYTGITRLISIYLQYPNK</sequence>
<protein>
    <submittedName>
        <fullName evidence="2">Uncharacterized protein</fullName>
    </submittedName>
</protein>
<gene>
    <name evidence="2" type="ORF">MCOR_1268</name>
</gene>